<dbReference type="Pfam" id="PF05256">
    <property type="entry name" value="UPF0223"/>
    <property type="match status" value="1"/>
</dbReference>
<dbReference type="Proteomes" id="UP000199095">
    <property type="component" value="Unassembled WGS sequence"/>
</dbReference>
<dbReference type="RefSeq" id="WP_093136552.1">
    <property type="nucleotide sequence ID" value="NZ_FOHJ01000009.1"/>
</dbReference>
<dbReference type="EMBL" id="FOHJ01000009">
    <property type="protein sequence ID" value="SET86624.1"/>
    <property type="molecule type" value="Genomic_DNA"/>
</dbReference>
<dbReference type="OrthoDB" id="1649074at2"/>
<dbReference type="HAMAP" id="MF_01041">
    <property type="entry name" value="UPF0223"/>
    <property type="match status" value="1"/>
</dbReference>
<evidence type="ECO:0000313" key="2">
    <source>
        <dbReference type="EMBL" id="SET86624.1"/>
    </source>
</evidence>
<dbReference type="SUPFAM" id="SSF158504">
    <property type="entry name" value="BH2638-like"/>
    <property type="match status" value="1"/>
</dbReference>
<dbReference type="PIRSF" id="PIRSF037260">
    <property type="entry name" value="UPF0223"/>
    <property type="match status" value="1"/>
</dbReference>
<dbReference type="NCBIfam" id="NF003353">
    <property type="entry name" value="PRK04387.1"/>
    <property type="match status" value="1"/>
</dbReference>
<dbReference type="Gene3D" id="1.10.220.80">
    <property type="entry name" value="BH2638-like"/>
    <property type="match status" value="1"/>
</dbReference>
<protein>
    <recommendedName>
        <fullName evidence="1">UPF0223 protein SAMN05421676_109144</fullName>
    </recommendedName>
</protein>
<accession>A0A1I0HRH7</accession>
<keyword evidence="3" id="KW-1185">Reference proteome</keyword>
<evidence type="ECO:0000313" key="3">
    <source>
        <dbReference type="Proteomes" id="UP000199095"/>
    </source>
</evidence>
<sequence length="92" mass="11065">MEYHYPIDESWDTDEVMDVIHFLQLIEKAYEDKANRDDLLHAYHRFKEIVPSKMEEKQIDKKFNQQSGYSTYRTIQKAKQAENGETITMAYK</sequence>
<name>A0A1I0HRH7_9BACI</name>
<organism evidence="2 3">
    <name type="scientific">Salinibacillus kushneri</name>
    <dbReference type="NCBI Taxonomy" id="237682"/>
    <lineage>
        <taxon>Bacteria</taxon>
        <taxon>Bacillati</taxon>
        <taxon>Bacillota</taxon>
        <taxon>Bacilli</taxon>
        <taxon>Bacillales</taxon>
        <taxon>Bacillaceae</taxon>
        <taxon>Salinibacillus</taxon>
    </lineage>
</organism>
<proteinExistence type="inferred from homology"/>
<dbReference type="InterPro" id="IPR023324">
    <property type="entry name" value="BH2638-like_sf"/>
</dbReference>
<comment type="similarity">
    <text evidence="1">Belongs to the UPF0223 family.</text>
</comment>
<gene>
    <name evidence="2" type="ORF">SAMN05421676_109144</name>
</gene>
<dbReference type="STRING" id="237682.SAMN05421676_109144"/>
<reference evidence="3" key="1">
    <citation type="submission" date="2016-10" db="EMBL/GenBank/DDBJ databases">
        <authorList>
            <person name="Varghese N."/>
            <person name="Submissions S."/>
        </authorList>
    </citation>
    <scope>NUCLEOTIDE SEQUENCE [LARGE SCALE GENOMIC DNA]</scope>
    <source>
        <strain evidence="3">CGMCC 1.3566</strain>
    </source>
</reference>
<evidence type="ECO:0000256" key="1">
    <source>
        <dbReference type="HAMAP-Rule" id="MF_01041"/>
    </source>
</evidence>
<dbReference type="InterPro" id="IPR007920">
    <property type="entry name" value="UPF0223"/>
</dbReference>
<dbReference type="AlphaFoldDB" id="A0A1I0HRH7"/>